<protein>
    <submittedName>
        <fullName evidence="1">Uncharacterized protein</fullName>
    </submittedName>
</protein>
<reference evidence="1" key="1">
    <citation type="journal article" date="2021" name="Proc. Natl. Acad. Sci. U.S.A.">
        <title>A Catalog of Tens of Thousands of Viruses from Human Metagenomes Reveals Hidden Associations with Chronic Diseases.</title>
        <authorList>
            <person name="Tisza M.J."/>
            <person name="Buck C.B."/>
        </authorList>
    </citation>
    <scope>NUCLEOTIDE SEQUENCE</scope>
    <source>
        <strain evidence="1">Ct1Uu26</strain>
    </source>
</reference>
<sequence length="47" mass="5369">MILQNFFVAITEKSHYLNSESIHKKKAIFNSESIAFFSLKSSLSANF</sequence>
<accession>A0A8S5R935</accession>
<evidence type="ECO:0000313" key="1">
    <source>
        <dbReference type="EMBL" id="DAE27565.1"/>
    </source>
</evidence>
<proteinExistence type="predicted"/>
<name>A0A8S5R935_9VIRU</name>
<dbReference type="EMBL" id="BK015840">
    <property type="protein sequence ID" value="DAE27565.1"/>
    <property type="molecule type" value="Genomic_DNA"/>
</dbReference>
<organism evidence="1">
    <name type="scientific">virus sp. ct1Uu26</name>
    <dbReference type="NCBI Taxonomy" id="2826789"/>
    <lineage>
        <taxon>Viruses</taxon>
    </lineage>
</organism>